<feature type="binding site" evidence="7">
    <location>
        <position position="205"/>
    </location>
    <ligand>
        <name>Mg(2+)</name>
        <dbReference type="ChEBI" id="CHEBI:18420"/>
        <label>1</label>
    </ligand>
</feature>
<dbReference type="GO" id="GO:0008081">
    <property type="term" value="F:phosphoric diester hydrolase activity"/>
    <property type="evidence" value="ECO:0007669"/>
    <property type="project" value="TreeGrafter"/>
</dbReference>
<dbReference type="InterPro" id="IPR005135">
    <property type="entry name" value="Endo/exonuclease/phosphatase"/>
</dbReference>
<evidence type="ECO:0000256" key="2">
    <source>
        <dbReference type="ARBA" id="ARBA00007092"/>
    </source>
</evidence>
<evidence type="ECO:0000256" key="5">
    <source>
        <dbReference type="ARBA" id="ARBA00022842"/>
    </source>
</evidence>
<dbReference type="GO" id="GO:0008311">
    <property type="term" value="F:double-stranded DNA 3'-5' DNA exonuclease activity"/>
    <property type="evidence" value="ECO:0007669"/>
    <property type="project" value="TreeGrafter"/>
</dbReference>
<evidence type="ECO:0000256" key="4">
    <source>
        <dbReference type="ARBA" id="ARBA00022801"/>
    </source>
</evidence>
<dbReference type="EMBL" id="JALJOU010000003">
    <property type="protein sequence ID" value="KAK9845495.1"/>
    <property type="molecule type" value="Genomic_DNA"/>
</dbReference>
<sequence length="369" mass="39890">MSGAAANKRKEPENARSQDATPKKRGREAKPELVLYSTDMRRAPSEGPTTCVTTWNVASLRSLLKNEPQAVRALVEQERADVLCLQETKLKASDEVVAEAQLQATLPSWRFYWNSSTARKGYSGVGLASRVKPLKVTYGLGIEEHDTEGRLITAEYQTHYVICVYVPNAGQGLKRIDYRLQSWDVAFAAYLTGLLAKKPVIIAGDLNCAHTELDIHNPRSNLKSPGFTPEERESFGRLLLGTCGFVDAFRARHPGVTAYTYWDHKTRARERNSGWRLDYCLVSEALAARVHDCFHLPDTMGSDHCPVGIVLQKPLDGALPVAGPAAAATAEATATAVAVPPGGGEPVMKTATAVAVAVADPAVAAQALA</sequence>
<evidence type="ECO:0000256" key="3">
    <source>
        <dbReference type="ARBA" id="ARBA00022723"/>
    </source>
</evidence>
<feature type="binding site" evidence="7">
    <location>
        <position position="303"/>
    </location>
    <ligand>
        <name>Mg(2+)</name>
        <dbReference type="ChEBI" id="CHEBI:18420"/>
        <label>1</label>
    </ligand>
</feature>
<feature type="site" description="Interaction with DNA substrate" evidence="8">
    <location>
        <position position="304"/>
    </location>
</feature>
<organism evidence="12 13">
    <name type="scientific">Elliptochloris bilobata</name>
    <dbReference type="NCBI Taxonomy" id="381761"/>
    <lineage>
        <taxon>Eukaryota</taxon>
        <taxon>Viridiplantae</taxon>
        <taxon>Chlorophyta</taxon>
        <taxon>core chlorophytes</taxon>
        <taxon>Trebouxiophyceae</taxon>
        <taxon>Trebouxiophyceae incertae sedis</taxon>
        <taxon>Elliptochloris clade</taxon>
        <taxon>Elliptochloris</taxon>
    </lineage>
</organism>
<dbReference type="GO" id="GO:0003906">
    <property type="term" value="F:DNA-(apurinic or apyrimidinic site) endonuclease activity"/>
    <property type="evidence" value="ECO:0007669"/>
    <property type="project" value="TreeGrafter"/>
</dbReference>
<dbReference type="Gene3D" id="3.60.10.10">
    <property type="entry name" value="Endonuclease/exonuclease/phosphatase"/>
    <property type="match status" value="1"/>
</dbReference>
<dbReference type="PANTHER" id="PTHR22748">
    <property type="entry name" value="AP ENDONUCLEASE"/>
    <property type="match status" value="1"/>
</dbReference>
<gene>
    <name evidence="12" type="ORF">WJX81_007950</name>
</gene>
<feature type="active site" description="Proton donor/acceptor" evidence="6">
    <location>
        <position position="205"/>
    </location>
</feature>
<comment type="cofactor">
    <cofactor evidence="7 9">
        <name>Mg(2+)</name>
        <dbReference type="ChEBI" id="CHEBI:18420"/>
    </cofactor>
    <cofactor evidence="7 9">
        <name>Mn(2+)</name>
        <dbReference type="ChEBI" id="CHEBI:29035"/>
    </cofactor>
    <text evidence="7 9">Probably binds two magnesium or manganese ions per subunit.</text>
</comment>
<feature type="binding site" evidence="7">
    <location>
        <position position="207"/>
    </location>
    <ligand>
        <name>Mg(2+)</name>
        <dbReference type="ChEBI" id="CHEBI:18420"/>
        <label>1</label>
    </ligand>
</feature>
<dbReference type="InterPro" id="IPR020848">
    <property type="entry name" value="AP_endonuclease_F1_CS"/>
</dbReference>
<keyword evidence="5 7" id="KW-0460">Magnesium</keyword>
<dbReference type="GO" id="GO:0005634">
    <property type="term" value="C:nucleus"/>
    <property type="evidence" value="ECO:0007669"/>
    <property type="project" value="TreeGrafter"/>
</dbReference>
<dbReference type="FunFam" id="3.60.10.10:FF:000041">
    <property type="entry name" value="DNA-(apurinic or apyrimidinic site) lyase"/>
    <property type="match status" value="1"/>
</dbReference>
<dbReference type="InterPro" id="IPR036691">
    <property type="entry name" value="Endo/exonu/phosph_ase_sf"/>
</dbReference>
<dbReference type="InterPro" id="IPR004808">
    <property type="entry name" value="AP_endonuc_1"/>
</dbReference>
<dbReference type="PANTHER" id="PTHR22748:SF6">
    <property type="entry name" value="DNA-(APURINIC OR APYRIMIDINIC SITE) ENDONUCLEASE"/>
    <property type="match status" value="1"/>
</dbReference>
<dbReference type="PROSITE" id="PS00726">
    <property type="entry name" value="AP_NUCLEASE_F1_1"/>
    <property type="match status" value="1"/>
</dbReference>
<name>A0AAW1SI33_9CHLO</name>
<dbReference type="SUPFAM" id="SSF56219">
    <property type="entry name" value="DNase I-like"/>
    <property type="match status" value="1"/>
</dbReference>
<keyword evidence="9" id="KW-0227">DNA damage</keyword>
<evidence type="ECO:0000256" key="7">
    <source>
        <dbReference type="PIRSR" id="PIRSR604808-2"/>
    </source>
</evidence>
<keyword evidence="7" id="KW-0464">Manganese</keyword>
<evidence type="ECO:0000256" key="9">
    <source>
        <dbReference type="RuleBase" id="RU362131"/>
    </source>
</evidence>
<feature type="site" description="Important for catalytic activity" evidence="8">
    <location>
        <position position="278"/>
    </location>
</feature>
<dbReference type="GO" id="GO:0003677">
    <property type="term" value="F:DNA binding"/>
    <property type="evidence" value="ECO:0007669"/>
    <property type="project" value="InterPro"/>
</dbReference>
<feature type="domain" description="Endonuclease/exonuclease/phosphatase" evidence="11">
    <location>
        <begin position="54"/>
        <end position="304"/>
    </location>
</feature>
<comment type="similarity">
    <text evidence="2 9">Belongs to the DNA repair enzymes AP/ExoA family.</text>
</comment>
<dbReference type="Pfam" id="PF03372">
    <property type="entry name" value="Exo_endo_phos"/>
    <property type="match status" value="1"/>
</dbReference>
<evidence type="ECO:0000313" key="12">
    <source>
        <dbReference type="EMBL" id="KAK9845495.1"/>
    </source>
</evidence>
<dbReference type="AlphaFoldDB" id="A0AAW1SI33"/>
<evidence type="ECO:0000259" key="11">
    <source>
        <dbReference type="Pfam" id="PF03372"/>
    </source>
</evidence>
<feature type="region of interest" description="Disordered" evidence="10">
    <location>
        <begin position="1"/>
        <end position="32"/>
    </location>
</feature>
<feature type="binding site" evidence="7">
    <location>
        <position position="87"/>
    </location>
    <ligand>
        <name>Mg(2+)</name>
        <dbReference type="ChEBI" id="CHEBI:18420"/>
        <label>1</label>
    </ligand>
</feature>
<evidence type="ECO:0000256" key="10">
    <source>
        <dbReference type="SAM" id="MobiDB-lite"/>
    </source>
</evidence>
<keyword evidence="13" id="KW-1185">Reference proteome</keyword>
<evidence type="ECO:0000256" key="6">
    <source>
        <dbReference type="PIRSR" id="PIRSR604808-1"/>
    </source>
</evidence>
<feature type="binding site" evidence="7">
    <location>
        <position position="56"/>
    </location>
    <ligand>
        <name>Mg(2+)</name>
        <dbReference type="ChEBI" id="CHEBI:18420"/>
        <label>1</label>
    </ligand>
</feature>
<comment type="cofactor">
    <cofactor evidence="1">
        <name>Mn(2+)</name>
        <dbReference type="ChEBI" id="CHEBI:29035"/>
    </cofactor>
</comment>
<comment type="caution">
    <text evidence="12">The sequence shown here is derived from an EMBL/GenBank/DDBJ whole genome shotgun (WGS) entry which is preliminary data.</text>
</comment>
<dbReference type="PROSITE" id="PS51435">
    <property type="entry name" value="AP_NUCLEASE_F1_4"/>
    <property type="match status" value="1"/>
</dbReference>
<dbReference type="PROSITE" id="PS00728">
    <property type="entry name" value="AP_NUCLEASE_F1_3"/>
    <property type="match status" value="1"/>
</dbReference>
<evidence type="ECO:0000256" key="8">
    <source>
        <dbReference type="PIRSR" id="PIRSR604808-3"/>
    </source>
</evidence>
<evidence type="ECO:0000256" key="1">
    <source>
        <dbReference type="ARBA" id="ARBA00001936"/>
    </source>
</evidence>
<feature type="binding site" evidence="7">
    <location>
        <position position="304"/>
    </location>
    <ligand>
        <name>Mg(2+)</name>
        <dbReference type="ChEBI" id="CHEBI:18420"/>
        <label>1</label>
    </ligand>
</feature>
<dbReference type="CDD" id="cd09087">
    <property type="entry name" value="Ape1-like_AP-endo"/>
    <property type="match status" value="1"/>
</dbReference>
<evidence type="ECO:0000313" key="13">
    <source>
        <dbReference type="Proteomes" id="UP001445335"/>
    </source>
</evidence>
<keyword evidence="9" id="KW-0234">DNA repair</keyword>
<proteinExistence type="inferred from homology"/>
<dbReference type="NCBIfam" id="TIGR00195">
    <property type="entry name" value="exoDNase_III"/>
    <property type="match status" value="1"/>
</dbReference>
<dbReference type="GO" id="GO:0006284">
    <property type="term" value="P:base-excision repair"/>
    <property type="evidence" value="ECO:0007669"/>
    <property type="project" value="TreeGrafter"/>
</dbReference>
<feature type="active site" evidence="6">
    <location>
        <position position="165"/>
    </location>
</feature>
<feature type="active site" description="Proton acceptor" evidence="6">
    <location>
        <position position="304"/>
    </location>
</feature>
<dbReference type="EC" id="3.1.-.-" evidence="9"/>
<accession>A0AAW1SI33</accession>
<dbReference type="Proteomes" id="UP001445335">
    <property type="component" value="Unassembled WGS sequence"/>
</dbReference>
<protein>
    <recommendedName>
        <fullName evidence="9">DNA-(apurinic or apyrimidinic site) endonuclease</fullName>
        <ecNumber evidence="9">3.1.-.-</ecNumber>
    </recommendedName>
</protein>
<dbReference type="NCBIfam" id="TIGR00633">
    <property type="entry name" value="xth"/>
    <property type="match status" value="1"/>
</dbReference>
<reference evidence="12 13" key="1">
    <citation type="journal article" date="2024" name="Nat. Commun.">
        <title>Phylogenomics reveals the evolutionary origins of lichenization in chlorophyte algae.</title>
        <authorList>
            <person name="Puginier C."/>
            <person name="Libourel C."/>
            <person name="Otte J."/>
            <person name="Skaloud P."/>
            <person name="Haon M."/>
            <person name="Grisel S."/>
            <person name="Petersen M."/>
            <person name="Berrin J.G."/>
            <person name="Delaux P.M."/>
            <person name="Dal Grande F."/>
            <person name="Keller J."/>
        </authorList>
    </citation>
    <scope>NUCLEOTIDE SEQUENCE [LARGE SCALE GENOMIC DNA]</scope>
    <source>
        <strain evidence="12 13">SAG 245.80</strain>
    </source>
</reference>
<keyword evidence="4" id="KW-0378">Hydrolase</keyword>
<dbReference type="GO" id="GO:0046872">
    <property type="term" value="F:metal ion binding"/>
    <property type="evidence" value="ECO:0007669"/>
    <property type="project" value="UniProtKB-KW"/>
</dbReference>
<feature type="site" description="Transition state stabilizer" evidence="8">
    <location>
        <position position="207"/>
    </location>
</feature>
<dbReference type="InterPro" id="IPR020847">
    <property type="entry name" value="AP_endonuclease_F1_BS"/>
</dbReference>
<keyword evidence="3 7" id="KW-0479">Metal-binding</keyword>